<keyword evidence="1" id="KW-0812">Transmembrane</keyword>
<feature type="domain" description="EamA" evidence="2">
    <location>
        <begin position="46"/>
        <end position="176"/>
    </location>
</feature>
<protein>
    <submittedName>
        <fullName evidence="3">DMT family transporter</fullName>
    </submittedName>
</protein>
<dbReference type="PANTHER" id="PTHR22911">
    <property type="entry name" value="ACYL-MALONYL CONDENSING ENZYME-RELATED"/>
    <property type="match status" value="1"/>
</dbReference>
<dbReference type="PANTHER" id="PTHR22911:SF103">
    <property type="entry name" value="BLR2811 PROTEIN"/>
    <property type="match status" value="1"/>
</dbReference>
<evidence type="ECO:0000313" key="3">
    <source>
        <dbReference type="EMBL" id="MDX8533081.1"/>
    </source>
</evidence>
<reference evidence="3 4" key="1">
    <citation type="submission" date="2023-08" db="EMBL/GenBank/DDBJ databases">
        <title>Implementing the SeqCode for naming new Mesorhizobium species isolated from Vachellia karroo root nodules.</title>
        <authorList>
            <person name="Van Lill M."/>
        </authorList>
    </citation>
    <scope>NUCLEOTIDE SEQUENCE [LARGE SCALE GENOMIC DNA]</scope>
    <source>
        <strain evidence="3 4">VK25D</strain>
    </source>
</reference>
<evidence type="ECO:0000313" key="4">
    <source>
        <dbReference type="Proteomes" id="UP001285154"/>
    </source>
</evidence>
<proteinExistence type="predicted"/>
<comment type="caution">
    <text evidence="3">The sequence shown here is derived from an EMBL/GenBank/DDBJ whole genome shotgun (WGS) entry which is preliminary data.</text>
</comment>
<feature type="transmembrane region" description="Helical" evidence="1">
    <location>
        <begin position="130"/>
        <end position="153"/>
    </location>
</feature>
<dbReference type="Proteomes" id="UP001285154">
    <property type="component" value="Unassembled WGS sequence"/>
</dbReference>
<name>A0ABU5AA52_9HYPH</name>
<feature type="transmembrane region" description="Helical" evidence="1">
    <location>
        <begin position="183"/>
        <end position="201"/>
    </location>
</feature>
<feature type="transmembrane region" description="Helical" evidence="1">
    <location>
        <begin position="106"/>
        <end position="124"/>
    </location>
</feature>
<gene>
    <name evidence="3" type="ORF">RFM42_18980</name>
</gene>
<dbReference type="Pfam" id="PF00892">
    <property type="entry name" value="EamA"/>
    <property type="match status" value="1"/>
</dbReference>
<feature type="transmembrane region" description="Helical" evidence="1">
    <location>
        <begin position="246"/>
        <end position="266"/>
    </location>
</feature>
<feature type="transmembrane region" description="Helical" evidence="1">
    <location>
        <begin position="72"/>
        <end position="94"/>
    </location>
</feature>
<dbReference type="InterPro" id="IPR037185">
    <property type="entry name" value="EmrE-like"/>
</dbReference>
<feature type="transmembrane region" description="Helical" evidence="1">
    <location>
        <begin position="160"/>
        <end position="177"/>
    </location>
</feature>
<feature type="transmembrane region" description="Helical" evidence="1">
    <location>
        <begin position="213"/>
        <end position="234"/>
    </location>
</feature>
<accession>A0ABU5AA52</accession>
<evidence type="ECO:0000259" key="2">
    <source>
        <dbReference type="Pfam" id="PF00892"/>
    </source>
</evidence>
<sequence length="325" mass="35205">MKEASRPDGNVVLVPRAGATEPAEGISAASDDRGRNTSDASKTIRAIAMICLGSLCYTLNDTLTKFLLNHYHITTIIFVRSMFAMPLLFFTGILIGHQRVRWSGKILFYALRGAINLSAAYLYIKGLAYLSVAEATVILYASPFIITASSAIIFKETVGWRTWGAVLVSFIGVLIAIQPGVAAFRPASLFIFASSFLYAANSLTARWIPPGDNLWTVSFFNAAFSALYVAPVAISDRAPFAFDDLLLFVGAAFCSSLGVGLSAVAYRSTAASNLAPFGYFGLIWSLGVTWLIWGMVPGVWTFVGAFIITTSSIFHLRSKRSKRCP</sequence>
<evidence type="ECO:0000256" key="1">
    <source>
        <dbReference type="SAM" id="Phobius"/>
    </source>
</evidence>
<keyword evidence="4" id="KW-1185">Reference proteome</keyword>
<dbReference type="InterPro" id="IPR000620">
    <property type="entry name" value="EamA_dom"/>
</dbReference>
<dbReference type="SUPFAM" id="SSF103481">
    <property type="entry name" value="Multidrug resistance efflux transporter EmrE"/>
    <property type="match status" value="2"/>
</dbReference>
<organism evidence="3 4">
    <name type="scientific">Mesorhizobium vachelliae</name>
    <dbReference type="NCBI Taxonomy" id="3072309"/>
    <lineage>
        <taxon>Bacteria</taxon>
        <taxon>Pseudomonadati</taxon>
        <taxon>Pseudomonadota</taxon>
        <taxon>Alphaproteobacteria</taxon>
        <taxon>Hyphomicrobiales</taxon>
        <taxon>Phyllobacteriaceae</taxon>
        <taxon>Mesorhizobium</taxon>
    </lineage>
</organism>
<feature type="transmembrane region" description="Helical" evidence="1">
    <location>
        <begin position="299"/>
        <end position="316"/>
    </location>
</feature>
<dbReference type="EMBL" id="JAVIIQ010000007">
    <property type="protein sequence ID" value="MDX8533081.1"/>
    <property type="molecule type" value="Genomic_DNA"/>
</dbReference>
<dbReference type="RefSeq" id="WP_320249732.1">
    <property type="nucleotide sequence ID" value="NZ_JAVIIQ010000007.1"/>
</dbReference>
<keyword evidence="1" id="KW-0472">Membrane</keyword>
<keyword evidence="1" id="KW-1133">Transmembrane helix</keyword>
<feature type="transmembrane region" description="Helical" evidence="1">
    <location>
        <begin position="273"/>
        <end position="293"/>
    </location>
</feature>
<feature type="transmembrane region" description="Helical" evidence="1">
    <location>
        <begin position="43"/>
        <end position="60"/>
    </location>
</feature>